<feature type="compositionally biased region" description="Basic and acidic residues" evidence="2">
    <location>
        <begin position="1"/>
        <end position="11"/>
    </location>
</feature>
<reference evidence="3 4" key="1">
    <citation type="journal article" date="2019" name="Nat. Ecol. Evol.">
        <title>Megaphylogeny resolves global patterns of mushroom evolution.</title>
        <authorList>
            <person name="Varga T."/>
            <person name="Krizsan K."/>
            <person name="Foldi C."/>
            <person name="Dima B."/>
            <person name="Sanchez-Garcia M."/>
            <person name="Sanchez-Ramirez S."/>
            <person name="Szollosi G.J."/>
            <person name="Szarkandi J.G."/>
            <person name="Papp V."/>
            <person name="Albert L."/>
            <person name="Andreopoulos W."/>
            <person name="Angelini C."/>
            <person name="Antonin V."/>
            <person name="Barry K.W."/>
            <person name="Bougher N.L."/>
            <person name="Buchanan P."/>
            <person name="Buyck B."/>
            <person name="Bense V."/>
            <person name="Catcheside P."/>
            <person name="Chovatia M."/>
            <person name="Cooper J."/>
            <person name="Damon W."/>
            <person name="Desjardin D."/>
            <person name="Finy P."/>
            <person name="Geml J."/>
            <person name="Haridas S."/>
            <person name="Hughes K."/>
            <person name="Justo A."/>
            <person name="Karasinski D."/>
            <person name="Kautmanova I."/>
            <person name="Kiss B."/>
            <person name="Kocsube S."/>
            <person name="Kotiranta H."/>
            <person name="LaButti K.M."/>
            <person name="Lechner B.E."/>
            <person name="Liimatainen K."/>
            <person name="Lipzen A."/>
            <person name="Lukacs Z."/>
            <person name="Mihaltcheva S."/>
            <person name="Morgado L.N."/>
            <person name="Niskanen T."/>
            <person name="Noordeloos M.E."/>
            <person name="Ohm R.A."/>
            <person name="Ortiz-Santana B."/>
            <person name="Ovrebo C."/>
            <person name="Racz N."/>
            <person name="Riley R."/>
            <person name="Savchenko A."/>
            <person name="Shiryaev A."/>
            <person name="Soop K."/>
            <person name="Spirin V."/>
            <person name="Szebenyi C."/>
            <person name="Tomsovsky M."/>
            <person name="Tulloss R.E."/>
            <person name="Uehling J."/>
            <person name="Grigoriev I.V."/>
            <person name="Vagvolgyi C."/>
            <person name="Papp T."/>
            <person name="Martin F.M."/>
            <person name="Miettinen O."/>
            <person name="Hibbett D.S."/>
            <person name="Nagy L.G."/>
        </authorList>
    </citation>
    <scope>NUCLEOTIDE SEQUENCE [LARGE SCALE GENOMIC DNA]</scope>
    <source>
        <strain evidence="3 4">CBS 962.96</strain>
    </source>
</reference>
<protein>
    <submittedName>
        <fullName evidence="3">Uncharacterized protein</fullName>
    </submittedName>
</protein>
<evidence type="ECO:0000256" key="1">
    <source>
        <dbReference type="SAM" id="Coils"/>
    </source>
</evidence>
<organism evidence="3 4">
    <name type="scientific">Dendrothele bispora (strain CBS 962.96)</name>
    <dbReference type="NCBI Taxonomy" id="1314807"/>
    <lineage>
        <taxon>Eukaryota</taxon>
        <taxon>Fungi</taxon>
        <taxon>Dikarya</taxon>
        <taxon>Basidiomycota</taxon>
        <taxon>Agaricomycotina</taxon>
        <taxon>Agaricomycetes</taxon>
        <taxon>Agaricomycetidae</taxon>
        <taxon>Agaricales</taxon>
        <taxon>Agaricales incertae sedis</taxon>
        <taxon>Dendrothele</taxon>
    </lineage>
</organism>
<feature type="compositionally biased region" description="Polar residues" evidence="2">
    <location>
        <begin position="443"/>
        <end position="458"/>
    </location>
</feature>
<feature type="compositionally biased region" description="Polar residues" evidence="2">
    <location>
        <begin position="309"/>
        <end position="334"/>
    </location>
</feature>
<feature type="region of interest" description="Disordered" evidence="2">
    <location>
        <begin position="1"/>
        <end position="21"/>
    </location>
</feature>
<feature type="compositionally biased region" description="Polar residues" evidence="2">
    <location>
        <begin position="555"/>
        <end position="566"/>
    </location>
</feature>
<evidence type="ECO:0000313" key="4">
    <source>
        <dbReference type="Proteomes" id="UP000297245"/>
    </source>
</evidence>
<feature type="compositionally biased region" description="Low complexity" evidence="2">
    <location>
        <begin position="405"/>
        <end position="421"/>
    </location>
</feature>
<dbReference type="AlphaFoldDB" id="A0A4V4HBR7"/>
<proteinExistence type="predicted"/>
<accession>A0A4V4HBR7</accession>
<evidence type="ECO:0000256" key="2">
    <source>
        <dbReference type="SAM" id="MobiDB-lite"/>
    </source>
</evidence>
<dbReference type="EMBL" id="ML179901">
    <property type="protein sequence ID" value="THU80475.1"/>
    <property type="molecule type" value="Genomic_DNA"/>
</dbReference>
<feature type="coiled-coil region" evidence="1">
    <location>
        <begin position="144"/>
        <end position="205"/>
    </location>
</feature>
<dbReference type="Proteomes" id="UP000297245">
    <property type="component" value="Unassembled WGS sequence"/>
</dbReference>
<sequence>MTRAKQTDDKKKPGRKPWYHDSDGARVRFLQKYLDEWNTISVSDGVILSSAPRDLVEDGDKGLDNKSFTDAAKSLGWTNLSKEELAKKRAWLKGRRDFRAVTASNSSHSIIDKVFHTESKTDRKPVRVADHLVFMDLFYDVYVKAEAEKEIKAREEDYAKWKEGGCEEPERKPPVHVAIRGSVARRILERQSEEFKADIRRQAKERHTEELKAWEKKGEHPTKVNAPQDHAKELSRWGPEVAKFNAAVAEANNMITMTVLVGPSPFKNGQIDTFWSYAAYEAVKKSLSNFGKKVFSLSDRAARALPTGPQVTPNGWSDESDNTAAAHTNHPSVHNSKKTRQPGPGRNSENMKTAPRPKPQPTKKVTPQSSEVATVSSIDPTHLSGGTDLVDSNQTSHAPFLGSNSTTSSADSDPTSSAAPPVDDTASVVPDSGPIIPPGFVGSNLTTSSAESDPTSSAAPPVDGTASVVPDSGPIVPPGPTVSVTSDTGFDLLGSIPQEAIPDMSPAPPPELDHMESLSPPPQSTFPVHTSPSGSPPTSNAPQVAQCDDSYAPDSGTTKTPENPTVWTHPDLDRFWPEMRMFLGDWIAKIHERGWGQKNWVSAIEDLLEVFIEYEGEFHYTEDNGNILSKLELRLFKDWVKLGRPAILKITPRRNQTDDELMEKLLSGMAQWFDDVVPGDGDKEGWAPLDCVSGKNGAWKFVCFMIFIVFHIGGQDDGNDGCRIQLATWIGLAERMKETFIKVIRWGCQAPKKRKLTDSTEDQQSPKRITR</sequence>
<evidence type="ECO:0000313" key="3">
    <source>
        <dbReference type="EMBL" id="THU80475.1"/>
    </source>
</evidence>
<name>A0A4V4HBR7_DENBC</name>
<feature type="compositionally biased region" description="Polar residues" evidence="2">
    <location>
        <begin position="369"/>
        <end position="379"/>
    </location>
</feature>
<feature type="region of interest" description="Disordered" evidence="2">
    <location>
        <begin position="305"/>
        <end position="568"/>
    </location>
</feature>
<keyword evidence="1" id="KW-0175">Coiled coil</keyword>
<feature type="compositionally biased region" description="Polar residues" evidence="2">
    <location>
        <begin position="525"/>
        <end position="543"/>
    </location>
</feature>
<keyword evidence="4" id="KW-1185">Reference proteome</keyword>
<gene>
    <name evidence="3" type="ORF">K435DRAFT_809861</name>
</gene>